<proteinExistence type="predicted"/>
<accession>A0A4Q7LVC5</accession>
<dbReference type="RefSeq" id="WP_130480766.1">
    <property type="nucleotide sequence ID" value="NZ_SGWV01000007.1"/>
</dbReference>
<evidence type="ECO:0000256" key="1">
    <source>
        <dbReference type="ARBA" id="ARBA00023002"/>
    </source>
</evidence>
<dbReference type="AlphaFoldDB" id="A0A4Q7LVC5"/>
<feature type="domain" description="FAD dependent oxidoreductase" evidence="2">
    <location>
        <begin position="2"/>
        <end position="406"/>
    </location>
</feature>
<dbReference type="InterPro" id="IPR006076">
    <property type="entry name" value="FAD-dep_OxRdtase"/>
</dbReference>
<comment type="caution">
    <text evidence="3">The sequence shown here is derived from an EMBL/GenBank/DDBJ whole genome shotgun (WGS) entry which is preliminary data.</text>
</comment>
<dbReference type="Gene3D" id="3.40.50.720">
    <property type="entry name" value="NAD(P)-binding Rossmann-like Domain"/>
    <property type="match status" value="1"/>
</dbReference>
<gene>
    <name evidence="3" type="ORF">EV685_0936</name>
</gene>
<dbReference type="Gene3D" id="3.50.50.60">
    <property type="entry name" value="FAD/NAD(P)-binding domain"/>
    <property type="match status" value="1"/>
</dbReference>
<evidence type="ECO:0000313" key="3">
    <source>
        <dbReference type="EMBL" id="RZS58641.1"/>
    </source>
</evidence>
<dbReference type="PROSITE" id="PS51257">
    <property type="entry name" value="PROKAR_LIPOPROTEIN"/>
    <property type="match status" value="1"/>
</dbReference>
<protein>
    <submittedName>
        <fullName evidence="3">D-amino-acid dehydrogenase</fullName>
    </submittedName>
</protein>
<keyword evidence="1" id="KW-0560">Oxidoreductase</keyword>
<dbReference type="GO" id="GO:0005737">
    <property type="term" value="C:cytoplasm"/>
    <property type="evidence" value="ECO:0007669"/>
    <property type="project" value="TreeGrafter"/>
</dbReference>
<dbReference type="InterPro" id="IPR036188">
    <property type="entry name" value="FAD/NAD-bd_sf"/>
</dbReference>
<dbReference type="OrthoDB" id="18526at2"/>
<dbReference type="SUPFAM" id="SSF51905">
    <property type="entry name" value="FAD/NAD(P)-binding domain"/>
    <property type="match status" value="1"/>
</dbReference>
<organism evidence="3 4">
    <name type="scientific">Sphaerotilus mobilis</name>
    <dbReference type="NCBI Taxonomy" id="47994"/>
    <lineage>
        <taxon>Bacteria</taxon>
        <taxon>Pseudomonadati</taxon>
        <taxon>Pseudomonadota</taxon>
        <taxon>Betaproteobacteria</taxon>
        <taxon>Burkholderiales</taxon>
        <taxon>Sphaerotilaceae</taxon>
        <taxon>Sphaerotilus</taxon>
    </lineage>
</organism>
<keyword evidence="4" id="KW-1185">Reference proteome</keyword>
<dbReference type="Gene3D" id="3.30.9.10">
    <property type="entry name" value="D-Amino Acid Oxidase, subunit A, domain 2"/>
    <property type="match status" value="1"/>
</dbReference>
<dbReference type="Proteomes" id="UP000293433">
    <property type="component" value="Unassembled WGS sequence"/>
</dbReference>
<dbReference type="GO" id="GO:0016491">
    <property type="term" value="F:oxidoreductase activity"/>
    <property type="evidence" value="ECO:0007669"/>
    <property type="project" value="UniProtKB-KW"/>
</dbReference>
<dbReference type="PRINTS" id="PR00419">
    <property type="entry name" value="ADXRDTASE"/>
</dbReference>
<dbReference type="Pfam" id="PF01266">
    <property type="entry name" value="DAO"/>
    <property type="match status" value="1"/>
</dbReference>
<dbReference type="EMBL" id="SGWV01000007">
    <property type="protein sequence ID" value="RZS58641.1"/>
    <property type="molecule type" value="Genomic_DNA"/>
</dbReference>
<sequence>MRIAVIGAGVAGMASACELSEQGHDVTVYDRHDGVAEASSFAHANLLTPGLVSPAAAPGLRRWLWRGLRHHSAALRWHPLQSPATYRWLWRWWRASRRGHGDDVRAMTELALLSMRRLDSISRNFSIAHERSAGVLVLLRHASELAPTHRHAQMLRELGWSARELSPEECREVEPHLGHSTLAGGLQLPLDAVSNCRLWVQRLRDALVRERGVQLRLGTEVRAIRPAHTGQGVDLTLAARPGSRVGPGGAEQGMHHDAVVLCAGADTGLLQGVGVRIPLMPVWGQSLTLRLRPDSLALQSGVIDARAGVTLTRLGERLRVTGGYTLGPRGARASEDALRPLYGALDRWFGHATERASPLIWQGARPMLPDGPPIIGPAPMPGVWLNVGHGAHGWTLACGSAKLLAEQISGQNPSVDPVPFALSRWQA</sequence>
<dbReference type="PANTHER" id="PTHR13847:SF289">
    <property type="entry name" value="GLYCINE OXIDASE"/>
    <property type="match status" value="1"/>
</dbReference>
<name>A0A4Q7LVC5_9BURK</name>
<evidence type="ECO:0000259" key="2">
    <source>
        <dbReference type="Pfam" id="PF01266"/>
    </source>
</evidence>
<dbReference type="PANTHER" id="PTHR13847">
    <property type="entry name" value="SARCOSINE DEHYDROGENASE-RELATED"/>
    <property type="match status" value="1"/>
</dbReference>
<evidence type="ECO:0000313" key="4">
    <source>
        <dbReference type="Proteomes" id="UP000293433"/>
    </source>
</evidence>
<reference evidence="3 4" key="1">
    <citation type="submission" date="2019-02" db="EMBL/GenBank/DDBJ databases">
        <title>Genomic Encyclopedia of Type Strains, Phase IV (KMG-IV): sequencing the most valuable type-strain genomes for metagenomic binning, comparative biology and taxonomic classification.</title>
        <authorList>
            <person name="Goeker M."/>
        </authorList>
    </citation>
    <scope>NUCLEOTIDE SEQUENCE [LARGE SCALE GENOMIC DNA]</scope>
    <source>
        <strain evidence="3 4">DSM 10617</strain>
    </source>
</reference>